<keyword evidence="5" id="KW-0547">Nucleotide-binding</keyword>
<reference evidence="15" key="2">
    <citation type="journal article" date="2023" name="Science">
        <title>Genomic signatures of disease resistance in endangered staghorn corals.</title>
        <authorList>
            <person name="Vollmer S.V."/>
            <person name="Selwyn J.D."/>
            <person name="Despard B.A."/>
            <person name="Roesel C.L."/>
        </authorList>
    </citation>
    <scope>NUCLEOTIDE SEQUENCE</scope>
    <source>
        <strain evidence="15">K2</strain>
    </source>
</reference>
<keyword evidence="4" id="KW-0677">Repeat</keyword>
<evidence type="ECO:0000256" key="12">
    <source>
        <dbReference type="SAM" id="SignalP"/>
    </source>
</evidence>
<keyword evidence="9" id="KW-0479">Metal-binding</keyword>
<evidence type="ECO:0000256" key="5">
    <source>
        <dbReference type="ARBA" id="ARBA00022741"/>
    </source>
</evidence>
<comment type="similarity">
    <text evidence="3">Belongs to the pectinacetylesterase family. Notum subfamily.</text>
</comment>
<dbReference type="InterPro" id="IPR024958">
    <property type="entry name" value="GRASP_PDZ"/>
</dbReference>
<evidence type="ECO:0000256" key="6">
    <source>
        <dbReference type="ARBA" id="ARBA00022840"/>
    </source>
</evidence>
<dbReference type="EMBL" id="JARQWQ010000032">
    <property type="protein sequence ID" value="KAK2561547.1"/>
    <property type="molecule type" value="Genomic_DNA"/>
</dbReference>
<keyword evidence="9" id="KW-0862">Zinc</keyword>
<evidence type="ECO:0000256" key="9">
    <source>
        <dbReference type="PIRSR" id="PIRSR607583-1"/>
    </source>
</evidence>
<evidence type="ECO:0000256" key="10">
    <source>
        <dbReference type="SAM" id="MobiDB-lite"/>
    </source>
</evidence>
<keyword evidence="6" id="KW-0067">ATP-binding</keyword>
<dbReference type="InterPro" id="IPR003593">
    <property type="entry name" value="AAA+_ATPase"/>
</dbReference>
<feature type="compositionally biased region" description="Polar residues" evidence="10">
    <location>
        <begin position="1432"/>
        <end position="1447"/>
    </location>
</feature>
<dbReference type="PROSITE" id="PS50893">
    <property type="entry name" value="ABC_TRANSPORTER_2"/>
    <property type="match status" value="1"/>
</dbReference>
<feature type="transmembrane region" description="Helical" evidence="11">
    <location>
        <begin position="1027"/>
        <end position="1044"/>
    </location>
</feature>
<evidence type="ECO:0000256" key="2">
    <source>
        <dbReference type="ARBA" id="ARBA00007144"/>
    </source>
</evidence>
<dbReference type="Pfam" id="PF04495">
    <property type="entry name" value="GRASP55_65"/>
    <property type="match status" value="2"/>
</dbReference>
<dbReference type="InterPro" id="IPR007583">
    <property type="entry name" value="GRASP55_65"/>
</dbReference>
<feature type="domain" description="ABC transporter" evidence="13">
    <location>
        <begin position="592"/>
        <end position="817"/>
    </location>
</feature>
<feature type="binding site" evidence="9">
    <location>
        <position position="1179"/>
    </location>
    <ligand>
        <name>Zn(2+)</name>
        <dbReference type="ChEBI" id="CHEBI:29105"/>
    </ligand>
</feature>
<evidence type="ECO:0000313" key="16">
    <source>
        <dbReference type="Proteomes" id="UP001249851"/>
    </source>
</evidence>
<dbReference type="GO" id="GO:0016887">
    <property type="term" value="F:ATP hydrolysis activity"/>
    <property type="evidence" value="ECO:0007669"/>
    <property type="project" value="InterPro"/>
</dbReference>
<evidence type="ECO:0000259" key="13">
    <source>
        <dbReference type="PROSITE" id="PS50893"/>
    </source>
</evidence>
<dbReference type="GO" id="GO:0046872">
    <property type="term" value="F:metal ion binding"/>
    <property type="evidence" value="ECO:0007669"/>
    <property type="project" value="UniProtKB-KW"/>
</dbReference>
<dbReference type="InterPro" id="IPR036034">
    <property type="entry name" value="PDZ_sf"/>
</dbReference>
<dbReference type="SUPFAM" id="SSF52540">
    <property type="entry name" value="P-loop containing nucleoside triphosphate hydrolases"/>
    <property type="match status" value="1"/>
</dbReference>
<feature type="transmembrane region" description="Helical" evidence="11">
    <location>
        <begin position="889"/>
        <end position="909"/>
    </location>
</feature>
<feature type="region of interest" description="Disordered" evidence="10">
    <location>
        <begin position="1425"/>
        <end position="1447"/>
    </location>
</feature>
<proteinExistence type="inferred from homology"/>
<dbReference type="InterPro" id="IPR027417">
    <property type="entry name" value="P-loop_NTPase"/>
</dbReference>
<dbReference type="Proteomes" id="UP001249851">
    <property type="component" value="Unassembled WGS sequence"/>
</dbReference>
<sequence length="1447" mass="159400">MFRLPFAVLLTISQLFCGDSPRPDRMYKKVIGNKDASCNDGSSAVYYIGVRDSARWVIFLESGSYCLTRKQCEKRFGSKDTRILMTSKGMPEVTIGRDLLSVNSQENKLFHNYSRILIPYCSSDSWMGTQTKSQLPDSRRGPSAKEFIFSGKIIFQSVIHELLGQFSQEVREIVFAGSSAGAIAVLNHMQWFQSLLSSKNISTKLSAIVDGGWFINFRESVTSKLSSEFFDISKPMTRACADFSYGYPCCLSAPCMLTQGYYPANVPTFFVSSMFDIYIIGDVVLQHVEDRTAFVESGGGDLITMLDLYGGAMNQSLAVVRSSNVSFFVPACFQHTFFSMSSLREKGGVLHHDKMFSQRNAVFSTAKKQRRWLSLAIRRGNRAVTLQSALVRWAQKNQPVKMIDTCLGPLCNPTCPEKFMFVDTAVQWSEGLVTLVGLVSLVPTVLCVALRITLYIQSLLVSRAQKESLRGRKSPEDKIWIPVEPVRLHYSTSDRFHHYYSEVRGQKTGRHTNAEQSKMTNDHTSKGFNNIFYTTAQYLRAAFGARNKVYRANETTRRFYSEDSDAYSENWRTMNASMVELGVERPPNYQDIKDERLNMADAVCMKGVDKADLTFKDGEMIAVVGKNGAGKSTLLYLLCGEFACGCGQGHLTVNGVKQEKLPSRVHSFGDAADLSWFARLGDLTLREHLTLSALMTMAGNLRKIVERVVNGTDKIHLTELQKRLFGVALQLVTRPLVMLLDDPTKGLNHESTLDLLDIIRRISDRGHLVVATMESIPKGAARCFDQTIVYSGSPTALAQLYNQLTTDSPDKEKMPLEEVVGGILEDKRMLQMMVDEHSRNTCTVTEKVATDPSRTEKNTPQTRVRGGLLARLSVIDYRASLPRSLEERLFLPIGFTMIGITAGIVYWQTDTPLRVMTAYCGSSIPSLLFLCSVVFNRITRSLETCRQGSAEIVGYSYEHVIQTFTNLTAECVLPVLICAALTYFMVMTSYNLRQFVLVTNISLVLNQTWIALYMLVTFANPSNGCHTGFMVAALAGFSVGFVVTRHEMPFGYNFLFYVNPQYYGYSAVCKALLKDTRLYCDYESFFNCVNQDGNAVLAKFDFESVNPHEHMLVQENSPGYKAGLEPFFDFIISIENTRLDQDNETLKDILKANAEKPVSITPSSLWGGQGLLGVSIRFCSFEGANENVWHVLSEDLFQLIESHEGKLLKLYVYNSETDGCREVTITPNRNWGGNGSMGCGIGYGYLHRIPIRESLELPPKPSTSPAPDGFSDVPLVGGSVPSTSVPFVPMPVQTTGLEPGMATLNLSTTAPPPVVTPFTSSFPAPAASAAPTGTYPVGAPLAAPASTPVPVPTFTPQVQVPPGVTAGVSQPLVPIPQGVSTQSSPAPVGNTQVTVTATATPLMSDITLGASPTLFMPATNSTDVNEGLPAASTPSLQPSIVPPTCSS</sequence>
<keyword evidence="11" id="KW-1133">Transmembrane helix</keyword>
<keyword evidence="12" id="KW-0732">Signal</keyword>
<keyword evidence="11" id="KW-0812">Transmembrane</keyword>
<evidence type="ECO:0000256" key="1">
    <source>
        <dbReference type="ARBA" id="ARBA00004394"/>
    </source>
</evidence>
<dbReference type="Pfam" id="PF00005">
    <property type="entry name" value="ABC_tran"/>
    <property type="match status" value="1"/>
</dbReference>
<dbReference type="Gene3D" id="2.30.42.10">
    <property type="match status" value="2"/>
</dbReference>
<comment type="similarity">
    <text evidence="2">Belongs to the GORASP family.</text>
</comment>
<evidence type="ECO:0000256" key="4">
    <source>
        <dbReference type="ARBA" id="ARBA00022737"/>
    </source>
</evidence>
<dbReference type="GO" id="GO:0000139">
    <property type="term" value="C:Golgi membrane"/>
    <property type="evidence" value="ECO:0007669"/>
    <property type="project" value="UniProtKB-SubCell"/>
</dbReference>
<evidence type="ECO:0000313" key="15">
    <source>
        <dbReference type="EMBL" id="KAK2561547.1"/>
    </source>
</evidence>
<dbReference type="PROSITE" id="PS51865">
    <property type="entry name" value="PDZ_GRASP"/>
    <property type="match status" value="1"/>
</dbReference>
<dbReference type="InterPro" id="IPR003439">
    <property type="entry name" value="ABC_transporter-like_ATP-bd"/>
</dbReference>
<evidence type="ECO:0000256" key="11">
    <source>
        <dbReference type="SAM" id="Phobius"/>
    </source>
</evidence>
<evidence type="ECO:0000259" key="14">
    <source>
        <dbReference type="PROSITE" id="PS51865"/>
    </source>
</evidence>
<dbReference type="GO" id="GO:0005524">
    <property type="term" value="F:ATP binding"/>
    <property type="evidence" value="ECO:0007669"/>
    <property type="project" value="UniProtKB-KW"/>
</dbReference>
<dbReference type="Pfam" id="PF03283">
    <property type="entry name" value="PAE"/>
    <property type="match status" value="1"/>
</dbReference>
<dbReference type="PANTHER" id="PTHR12893:SF0">
    <property type="entry name" value="GRASP65"/>
    <property type="match status" value="1"/>
</dbReference>
<feature type="chain" id="PRO_5042041079" evidence="12">
    <location>
        <begin position="19"/>
        <end position="1447"/>
    </location>
</feature>
<dbReference type="PANTHER" id="PTHR12893">
    <property type="entry name" value="GOLGI REASSEMBLY STACKING PROTEIN GRASP"/>
    <property type="match status" value="1"/>
</dbReference>
<protein>
    <submittedName>
        <fullName evidence="15">Golgi reassembly-stacking protein 2</fullName>
    </submittedName>
</protein>
<comment type="subcellular location">
    <subcellularLocation>
        <location evidence="1">Golgi apparatus membrane</location>
    </subcellularLocation>
</comment>
<keyword evidence="7" id="KW-0333">Golgi apparatus</keyword>
<dbReference type="Gene3D" id="3.40.50.300">
    <property type="entry name" value="P-loop containing nucleotide triphosphate hydrolases"/>
    <property type="match status" value="1"/>
</dbReference>
<dbReference type="InterPro" id="IPR004963">
    <property type="entry name" value="PAE/NOTUM"/>
</dbReference>
<accession>A0AAD9QHU9</accession>
<dbReference type="SMART" id="SM00382">
    <property type="entry name" value="AAA"/>
    <property type="match status" value="1"/>
</dbReference>
<feature type="transmembrane region" description="Helical" evidence="11">
    <location>
        <begin position="995"/>
        <end position="1015"/>
    </location>
</feature>
<comment type="caution">
    <text evidence="15">The sequence shown here is derived from an EMBL/GenBank/DDBJ whole genome shotgun (WGS) entry which is preliminary data.</text>
</comment>
<organism evidence="15 16">
    <name type="scientific">Acropora cervicornis</name>
    <name type="common">Staghorn coral</name>
    <dbReference type="NCBI Taxonomy" id="6130"/>
    <lineage>
        <taxon>Eukaryota</taxon>
        <taxon>Metazoa</taxon>
        <taxon>Cnidaria</taxon>
        <taxon>Anthozoa</taxon>
        <taxon>Hexacorallia</taxon>
        <taxon>Scleractinia</taxon>
        <taxon>Astrocoeniina</taxon>
        <taxon>Acroporidae</taxon>
        <taxon>Acropora</taxon>
    </lineage>
</organism>
<dbReference type="GO" id="GO:0007030">
    <property type="term" value="P:Golgi organization"/>
    <property type="evidence" value="ECO:0007669"/>
    <property type="project" value="TreeGrafter"/>
</dbReference>
<feature type="domain" description="PDZ GRASP-type" evidence="14">
    <location>
        <begin position="1106"/>
        <end position="1246"/>
    </location>
</feature>
<feature type="signal peptide" evidence="12">
    <location>
        <begin position="1"/>
        <end position="18"/>
    </location>
</feature>
<reference evidence="15" key="1">
    <citation type="journal article" date="2023" name="G3 (Bethesda)">
        <title>Whole genome assembly and annotation of the endangered Caribbean coral Acropora cervicornis.</title>
        <authorList>
            <person name="Selwyn J.D."/>
            <person name="Vollmer S.V."/>
        </authorList>
    </citation>
    <scope>NUCLEOTIDE SEQUENCE</scope>
    <source>
        <strain evidence="15">K2</strain>
    </source>
</reference>
<gene>
    <name evidence="15" type="ORF">P5673_015523</name>
</gene>
<evidence type="ECO:0000256" key="8">
    <source>
        <dbReference type="ARBA" id="ARBA00023136"/>
    </source>
</evidence>
<evidence type="ECO:0000256" key="7">
    <source>
        <dbReference type="ARBA" id="ARBA00023034"/>
    </source>
</evidence>
<keyword evidence="16" id="KW-1185">Reference proteome</keyword>
<keyword evidence="8 11" id="KW-0472">Membrane</keyword>
<evidence type="ECO:0000256" key="3">
    <source>
        <dbReference type="ARBA" id="ARBA00010213"/>
    </source>
</evidence>
<name>A0AAD9QHU9_ACRCE</name>